<evidence type="ECO:0000313" key="3">
    <source>
        <dbReference type="RefSeq" id="XP_020987651.1"/>
    </source>
</evidence>
<gene>
    <name evidence="3" type="primary">LOC110275755</name>
</gene>
<dbReference type="Proteomes" id="UP000515211">
    <property type="component" value="Chromosome 9"/>
</dbReference>
<evidence type="ECO:0000256" key="1">
    <source>
        <dbReference type="SAM" id="MobiDB-lite"/>
    </source>
</evidence>
<dbReference type="KEGG" id="adu:110275755"/>
<evidence type="ECO:0000313" key="2">
    <source>
        <dbReference type="Proteomes" id="UP000515211"/>
    </source>
</evidence>
<proteinExistence type="predicted"/>
<reference evidence="3" key="2">
    <citation type="submission" date="2025-08" db="UniProtKB">
        <authorList>
            <consortium name="RefSeq"/>
        </authorList>
    </citation>
    <scope>IDENTIFICATION</scope>
    <source>
        <tissue evidence="3">Whole plant</tissue>
    </source>
</reference>
<reference evidence="2" key="1">
    <citation type="journal article" date="2016" name="Nat. Genet.">
        <title>The genome sequences of Arachis duranensis and Arachis ipaensis, the diploid ancestors of cultivated peanut.</title>
        <authorList>
            <person name="Bertioli D.J."/>
            <person name="Cannon S.B."/>
            <person name="Froenicke L."/>
            <person name="Huang G."/>
            <person name="Farmer A.D."/>
            <person name="Cannon E.K."/>
            <person name="Liu X."/>
            <person name="Gao D."/>
            <person name="Clevenger J."/>
            <person name="Dash S."/>
            <person name="Ren L."/>
            <person name="Moretzsohn M.C."/>
            <person name="Shirasawa K."/>
            <person name="Huang W."/>
            <person name="Vidigal B."/>
            <person name="Abernathy B."/>
            <person name="Chu Y."/>
            <person name="Niederhuth C.E."/>
            <person name="Umale P."/>
            <person name="Araujo A.C."/>
            <person name="Kozik A."/>
            <person name="Kim K.D."/>
            <person name="Burow M.D."/>
            <person name="Varshney R.K."/>
            <person name="Wang X."/>
            <person name="Zhang X."/>
            <person name="Barkley N."/>
            <person name="Guimaraes P.M."/>
            <person name="Isobe S."/>
            <person name="Guo B."/>
            <person name="Liao B."/>
            <person name="Stalker H.T."/>
            <person name="Schmitz R.J."/>
            <person name="Scheffler B.E."/>
            <person name="Leal-Bertioli S.C."/>
            <person name="Xun X."/>
            <person name="Jackson S.A."/>
            <person name="Michelmore R."/>
            <person name="Ozias-Akins P."/>
        </authorList>
    </citation>
    <scope>NUCLEOTIDE SEQUENCE [LARGE SCALE GENOMIC DNA]</scope>
    <source>
        <strain evidence="2">cv. V14167</strain>
    </source>
</reference>
<dbReference type="AlphaFoldDB" id="A0A6P5MWA4"/>
<dbReference type="RefSeq" id="XP_020987651.1">
    <property type="nucleotide sequence ID" value="XM_021131992.1"/>
</dbReference>
<protein>
    <submittedName>
        <fullName evidence="3">Uncharacterized protein LOC110275755</fullName>
    </submittedName>
</protein>
<dbReference type="GeneID" id="110275755"/>
<feature type="compositionally biased region" description="Basic and acidic residues" evidence="1">
    <location>
        <begin position="1"/>
        <end position="39"/>
    </location>
</feature>
<keyword evidence="2" id="KW-1185">Reference proteome</keyword>
<feature type="region of interest" description="Disordered" evidence="1">
    <location>
        <begin position="126"/>
        <end position="160"/>
    </location>
</feature>
<organism evidence="2 3">
    <name type="scientific">Arachis duranensis</name>
    <name type="common">Wild peanut</name>
    <dbReference type="NCBI Taxonomy" id="130453"/>
    <lineage>
        <taxon>Eukaryota</taxon>
        <taxon>Viridiplantae</taxon>
        <taxon>Streptophyta</taxon>
        <taxon>Embryophyta</taxon>
        <taxon>Tracheophyta</taxon>
        <taxon>Spermatophyta</taxon>
        <taxon>Magnoliopsida</taxon>
        <taxon>eudicotyledons</taxon>
        <taxon>Gunneridae</taxon>
        <taxon>Pentapetalae</taxon>
        <taxon>rosids</taxon>
        <taxon>fabids</taxon>
        <taxon>Fabales</taxon>
        <taxon>Fabaceae</taxon>
        <taxon>Papilionoideae</taxon>
        <taxon>50 kb inversion clade</taxon>
        <taxon>dalbergioids sensu lato</taxon>
        <taxon>Dalbergieae</taxon>
        <taxon>Pterocarpus clade</taxon>
        <taxon>Arachis</taxon>
    </lineage>
</organism>
<name>A0A6P5MWA4_ARADU</name>
<accession>A0A6P5MWA4</accession>
<feature type="compositionally biased region" description="Basic and acidic residues" evidence="1">
    <location>
        <begin position="143"/>
        <end position="160"/>
    </location>
</feature>
<feature type="region of interest" description="Disordered" evidence="1">
    <location>
        <begin position="1"/>
        <end position="46"/>
    </location>
</feature>
<sequence>MAEFCEKSKGQIDNKELRQARKTEKPHYIDDDKTRDNKKNFKPTPRYESYTQFNTKRDDIIKEILNSKLIKPPRKASSYSDLKGADRSKYYSFHQKHGHTTDKCVIAKDLLERLARQGHLDKYIGGHIQRRAPPSSDQSSATQHDRDKDRPNNNHPDQPRRVINCIFGGFVGGGATSSARKRSYQAMLSIKADQTQQQILPHFSHITFQTDDHNNNVANLDDPVVIFLQLGDLLVKKVLLDPGCSANVLFYSTF</sequence>